<protein>
    <submittedName>
        <fullName evidence="2">Uncharacterized protein</fullName>
    </submittedName>
</protein>
<dbReference type="EMBL" id="CP001089">
    <property type="protein sequence ID" value="ACD95425.1"/>
    <property type="molecule type" value="Genomic_DNA"/>
</dbReference>
<dbReference type="STRING" id="398767.Glov_1709"/>
<keyword evidence="1" id="KW-0472">Membrane</keyword>
<feature type="transmembrane region" description="Helical" evidence="1">
    <location>
        <begin position="71"/>
        <end position="96"/>
    </location>
</feature>
<evidence type="ECO:0000256" key="1">
    <source>
        <dbReference type="SAM" id="Phobius"/>
    </source>
</evidence>
<gene>
    <name evidence="2" type="ordered locus">Glov_1709</name>
</gene>
<keyword evidence="3" id="KW-1185">Reference proteome</keyword>
<keyword evidence="1" id="KW-1133">Transmembrane helix</keyword>
<accession>B3EAI7</accession>
<dbReference type="Proteomes" id="UP000002420">
    <property type="component" value="Chromosome"/>
</dbReference>
<keyword evidence="1" id="KW-0812">Transmembrane</keyword>
<reference evidence="2 3" key="1">
    <citation type="submission" date="2008-05" db="EMBL/GenBank/DDBJ databases">
        <title>Complete sequence of chromosome of Geobacter lovleyi SZ.</title>
        <authorList>
            <consortium name="US DOE Joint Genome Institute"/>
            <person name="Lucas S."/>
            <person name="Copeland A."/>
            <person name="Lapidus A."/>
            <person name="Glavina del Rio T."/>
            <person name="Dalin E."/>
            <person name="Tice H."/>
            <person name="Bruce D."/>
            <person name="Goodwin L."/>
            <person name="Pitluck S."/>
            <person name="Chertkov O."/>
            <person name="Meincke L."/>
            <person name="Brettin T."/>
            <person name="Detter J.C."/>
            <person name="Han C."/>
            <person name="Tapia R."/>
            <person name="Kuske C.R."/>
            <person name="Schmutz J."/>
            <person name="Larimer F."/>
            <person name="Land M."/>
            <person name="Hauser L."/>
            <person name="Kyrpides N."/>
            <person name="Mikhailova N."/>
            <person name="Sung Y."/>
            <person name="Fletcher K.E."/>
            <person name="Ritalahti K.M."/>
            <person name="Loeffler F.E."/>
            <person name="Richardson P."/>
        </authorList>
    </citation>
    <scope>NUCLEOTIDE SEQUENCE [LARGE SCALE GENOMIC DNA]</scope>
    <source>
        <strain evidence="3">ATCC BAA-1151 / DSM 17278 / SZ</strain>
    </source>
</reference>
<proteinExistence type="predicted"/>
<dbReference type="HOGENOM" id="CLU_2034722_0_0_7"/>
<dbReference type="KEGG" id="glo:Glov_1709"/>
<name>B3EAI7_TRIL1</name>
<evidence type="ECO:0000313" key="3">
    <source>
        <dbReference type="Proteomes" id="UP000002420"/>
    </source>
</evidence>
<dbReference type="AlphaFoldDB" id="B3EAI7"/>
<sequence>MYISMLKTNFPFDPILARCVLYCKCILIILKIHSGEIMKAAAKTLVPMLTGSATASFAATTGLEQGGNGMMLVWFFIGFGVMLVLFQAAPAIVMFASMMKGLFSSNQAEATFSPFKGKGEK</sequence>
<organism evidence="2 3">
    <name type="scientific">Trichlorobacter lovleyi (strain ATCC BAA-1151 / DSM 17278 / SZ)</name>
    <name type="common">Geobacter lovleyi</name>
    <dbReference type="NCBI Taxonomy" id="398767"/>
    <lineage>
        <taxon>Bacteria</taxon>
        <taxon>Pseudomonadati</taxon>
        <taxon>Thermodesulfobacteriota</taxon>
        <taxon>Desulfuromonadia</taxon>
        <taxon>Geobacterales</taxon>
        <taxon>Geobacteraceae</taxon>
        <taxon>Trichlorobacter</taxon>
    </lineage>
</organism>
<evidence type="ECO:0000313" key="2">
    <source>
        <dbReference type="EMBL" id="ACD95425.1"/>
    </source>
</evidence>